<dbReference type="InterPro" id="IPR036640">
    <property type="entry name" value="ABC1_TM_sf"/>
</dbReference>
<comment type="subcellular location">
    <subcellularLocation>
        <location evidence="1">Cell membrane</location>
        <topology evidence="1">Multi-pass membrane protein</topology>
    </subcellularLocation>
</comment>
<dbReference type="Gene3D" id="1.20.1560.10">
    <property type="entry name" value="ABC transporter type 1, transmembrane domain"/>
    <property type="match status" value="1"/>
</dbReference>
<feature type="transmembrane region" description="Helical" evidence="5">
    <location>
        <begin position="147"/>
        <end position="167"/>
    </location>
</feature>
<evidence type="ECO:0000256" key="2">
    <source>
        <dbReference type="ARBA" id="ARBA00022692"/>
    </source>
</evidence>
<dbReference type="GO" id="GO:0015421">
    <property type="term" value="F:ABC-type oligopeptide transporter activity"/>
    <property type="evidence" value="ECO:0007669"/>
    <property type="project" value="TreeGrafter"/>
</dbReference>
<dbReference type="AlphaFoldDB" id="A0A7W3MXN5"/>
<dbReference type="SUPFAM" id="SSF90123">
    <property type="entry name" value="ABC transporter transmembrane region"/>
    <property type="match status" value="1"/>
</dbReference>
<dbReference type="CDD" id="cd07346">
    <property type="entry name" value="ABC_6TM_exporters"/>
    <property type="match status" value="1"/>
</dbReference>
<evidence type="ECO:0000313" key="8">
    <source>
        <dbReference type="EMBL" id="MBA9003815.1"/>
    </source>
</evidence>
<dbReference type="PROSITE" id="PS00211">
    <property type="entry name" value="ABC_TRANSPORTER_1"/>
    <property type="match status" value="1"/>
</dbReference>
<feature type="transmembrane region" description="Helical" evidence="5">
    <location>
        <begin position="261"/>
        <end position="280"/>
    </location>
</feature>
<evidence type="ECO:0000256" key="1">
    <source>
        <dbReference type="ARBA" id="ARBA00004651"/>
    </source>
</evidence>
<keyword evidence="9" id="KW-1185">Reference proteome</keyword>
<dbReference type="InterPro" id="IPR003439">
    <property type="entry name" value="ABC_transporter-like_ATP-bd"/>
</dbReference>
<organism evidence="8 9">
    <name type="scientific">Thermomonospora cellulosilytica</name>
    <dbReference type="NCBI Taxonomy" id="1411118"/>
    <lineage>
        <taxon>Bacteria</taxon>
        <taxon>Bacillati</taxon>
        <taxon>Actinomycetota</taxon>
        <taxon>Actinomycetes</taxon>
        <taxon>Streptosporangiales</taxon>
        <taxon>Thermomonosporaceae</taxon>
        <taxon>Thermomonospora</taxon>
    </lineage>
</organism>
<dbReference type="Proteomes" id="UP000539313">
    <property type="component" value="Unassembled WGS sequence"/>
</dbReference>
<dbReference type="PANTHER" id="PTHR43394">
    <property type="entry name" value="ATP-DEPENDENT PERMEASE MDL1, MITOCHONDRIAL"/>
    <property type="match status" value="1"/>
</dbReference>
<dbReference type="InterPro" id="IPR017871">
    <property type="entry name" value="ABC_transporter-like_CS"/>
</dbReference>
<reference evidence="8 9" key="1">
    <citation type="submission" date="2020-08" db="EMBL/GenBank/DDBJ databases">
        <title>Sequencing the genomes of 1000 actinobacteria strains.</title>
        <authorList>
            <person name="Klenk H.-P."/>
        </authorList>
    </citation>
    <scope>NUCLEOTIDE SEQUENCE [LARGE SCALE GENOMIC DNA]</scope>
    <source>
        <strain evidence="8 9">DSM 45823</strain>
    </source>
</reference>
<dbReference type="PROSITE" id="PS50893">
    <property type="entry name" value="ABC_TRANSPORTER_2"/>
    <property type="match status" value="1"/>
</dbReference>
<dbReference type="Pfam" id="PF00005">
    <property type="entry name" value="ABC_tran"/>
    <property type="match status" value="1"/>
</dbReference>
<keyword evidence="4 5" id="KW-0472">Membrane</keyword>
<proteinExistence type="predicted"/>
<evidence type="ECO:0000256" key="3">
    <source>
        <dbReference type="ARBA" id="ARBA00022989"/>
    </source>
</evidence>
<evidence type="ECO:0000259" key="7">
    <source>
        <dbReference type="PROSITE" id="PS50929"/>
    </source>
</evidence>
<feature type="domain" description="ABC transmembrane type-1" evidence="7">
    <location>
        <begin position="36"/>
        <end position="315"/>
    </location>
</feature>
<dbReference type="Gene3D" id="3.40.50.300">
    <property type="entry name" value="P-loop containing nucleotide triphosphate hydrolases"/>
    <property type="match status" value="1"/>
</dbReference>
<dbReference type="InterPro" id="IPR011527">
    <property type="entry name" value="ABC1_TM_dom"/>
</dbReference>
<evidence type="ECO:0000256" key="5">
    <source>
        <dbReference type="SAM" id="Phobius"/>
    </source>
</evidence>
<evidence type="ECO:0000259" key="6">
    <source>
        <dbReference type="PROSITE" id="PS50893"/>
    </source>
</evidence>
<dbReference type="PANTHER" id="PTHR43394:SF1">
    <property type="entry name" value="ATP-BINDING CASSETTE SUB-FAMILY B MEMBER 10, MITOCHONDRIAL"/>
    <property type="match status" value="1"/>
</dbReference>
<dbReference type="EMBL" id="JACJII010000001">
    <property type="protein sequence ID" value="MBA9003815.1"/>
    <property type="molecule type" value="Genomic_DNA"/>
</dbReference>
<feature type="domain" description="ABC transporter" evidence="6">
    <location>
        <begin position="287"/>
        <end position="563"/>
    </location>
</feature>
<evidence type="ECO:0000256" key="4">
    <source>
        <dbReference type="ARBA" id="ARBA00023136"/>
    </source>
</evidence>
<evidence type="ECO:0000313" key="9">
    <source>
        <dbReference type="Proteomes" id="UP000539313"/>
    </source>
</evidence>
<comment type="caution">
    <text evidence="8">The sequence shown here is derived from an EMBL/GenBank/DDBJ whole genome shotgun (WGS) entry which is preliminary data.</text>
</comment>
<name>A0A7W3MXN5_9ACTN</name>
<dbReference type="SUPFAM" id="SSF52540">
    <property type="entry name" value="P-loop containing nucleoside triphosphate hydrolases"/>
    <property type="match status" value="1"/>
</dbReference>
<feature type="transmembrane region" description="Helical" evidence="5">
    <location>
        <begin position="37"/>
        <end position="58"/>
    </location>
</feature>
<dbReference type="PROSITE" id="PS50929">
    <property type="entry name" value="ABC_TM1F"/>
    <property type="match status" value="1"/>
</dbReference>
<gene>
    <name evidence="8" type="ORF">HNR21_002697</name>
</gene>
<keyword evidence="2 5" id="KW-0812">Transmembrane</keyword>
<dbReference type="RefSeq" id="WP_182705477.1">
    <property type="nucleotide sequence ID" value="NZ_JACJII010000001.1"/>
</dbReference>
<keyword evidence="3 5" id="KW-1133">Transmembrane helix</keyword>
<dbReference type="GO" id="GO:0016887">
    <property type="term" value="F:ATP hydrolysis activity"/>
    <property type="evidence" value="ECO:0007669"/>
    <property type="project" value="InterPro"/>
</dbReference>
<dbReference type="InterPro" id="IPR027417">
    <property type="entry name" value="P-loop_NTPase"/>
</dbReference>
<accession>A0A7W3MXN5</accession>
<dbReference type="InterPro" id="IPR039421">
    <property type="entry name" value="Type_1_exporter"/>
</dbReference>
<dbReference type="GO" id="GO:0005524">
    <property type="term" value="F:ATP binding"/>
    <property type="evidence" value="ECO:0007669"/>
    <property type="project" value="InterPro"/>
</dbReference>
<sequence length="574" mass="60103">MKDALPAADPGVPDHRTPGRYLWWLARTQAGPLLRGIGWGVVWMAALALIPLAIGRAIDAGVAARDTGALLAWSAVLLGLFGLQAAAGAMRHRRAVFCWLAAAYRTTQVVTRQAARLGATLSRRISTGEVVSVGVTDVSHIGDALDIVIRGTSSVVVIVAVIGLMLATDPGPGLVVLAGVPVVLLVAAPLLGPYRRHTRRLRELVGDLNTRATDIVAGLRVLRGVGGEDLFAARYRDQSQRVRRAGVDVARAESMLAGAEVLLPGLLTVAVVWLGARSALAGAMSPGELVTVYGYAVFLVLPMATLGEAADKLTKGHVAASRVVALLALDPEPDGEGTREPARPADLVDPLSGLVVRHGRLTALAAASAADARAIADRLGRYTEADKAGDVDVTYGGVPLRDLARLRERIIVAVNEDVLLSGPLADTLSCGDPGRDLDAAIAAASAEDIVAAVGRDAHVVEAGREFSGGQQQRLRLARALAADPEVLVLVEPTSAVDAHTEARIAERLRRARAGRTTLVCTTSPLMLDRAEHVVFVEDGVVVAEGAHRDLLDAEPRYAAAVTRNEDADRVSGTA</sequence>
<dbReference type="GO" id="GO:0005886">
    <property type="term" value="C:plasma membrane"/>
    <property type="evidence" value="ECO:0007669"/>
    <property type="project" value="UniProtKB-SubCell"/>
</dbReference>
<dbReference type="Pfam" id="PF00664">
    <property type="entry name" value="ABC_membrane"/>
    <property type="match status" value="1"/>
</dbReference>
<protein>
    <submittedName>
        <fullName evidence="8">ABC-type multidrug transport system fused ATPase/permease subunit</fullName>
    </submittedName>
</protein>
<feature type="transmembrane region" description="Helical" evidence="5">
    <location>
        <begin position="173"/>
        <end position="192"/>
    </location>
</feature>
<feature type="transmembrane region" description="Helical" evidence="5">
    <location>
        <begin position="70"/>
        <end position="90"/>
    </location>
</feature>